<feature type="transmembrane region" description="Helical" evidence="1">
    <location>
        <begin position="98"/>
        <end position="120"/>
    </location>
</feature>
<keyword evidence="1" id="KW-1133">Transmembrane helix</keyword>
<dbReference type="Proteomes" id="UP000286576">
    <property type="component" value="Unassembled WGS sequence"/>
</dbReference>
<reference evidence="2 3" key="1">
    <citation type="submission" date="2018-08" db="EMBL/GenBank/DDBJ databases">
        <title>Erythrobacter zhengii sp.nov., a bacterium isolated from deep-sea sediment.</title>
        <authorList>
            <person name="Fang C."/>
            <person name="Wu Y.-H."/>
            <person name="Sun C."/>
            <person name="Wang H."/>
            <person name="Cheng H."/>
            <person name="Meng F.-X."/>
            <person name="Wang C.-S."/>
            <person name="Xu X.-W."/>
        </authorList>
    </citation>
    <scope>NUCLEOTIDE SEQUENCE [LARGE SCALE GENOMIC DNA]</scope>
    <source>
        <strain evidence="2 3">V18</strain>
    </source>
</reference>
<feature type="transmembrane region" description="Helical" evidence="1">
    <location>
        <begin position="72"/>
        <end position="92"/>
    </location>
</feature>
<dbReference type="EMBL" id="QXFL01000002">
    <property type="protein sequence ID" value="RIV87511.1"/>
    <property type="molecule type" value="Genomic_DNA"/>
</dbReference>
<evidence type="ECO:0000256" key="1">
    <source>
        <dbReference type="SAM" id="Phobius"/>
    </source>
</evidence>
<accession>A0A418NU29</accession>
<evidence type="ECO:0000313" key="2">
    <source>
        <dbReference type="EMBL" id="RIV87511.1"/>
    </source>
</evidence>
<comment type="caution">
    <text evidence="2">The sequence shown here is derived from an EMBL/GenBank/DDBJ whole genome shotgun (WGS) entry which is preliminary data.</text>
</comment>
<gene>
    <name evidence="2" type="ORF">D2V07_03935</name>
</gene>
<evidence type="ECO:0000313" key="3">
    <source>
        <dbReference type="Proteomes" id="UP000286576"/>
    </source>
</evidence>
<keyword evidence="1" id="KW-0812">Transmembrane</keyword>
<proteinExistence type="predicted"/>
<dbReference type="RefSeq" id="WP_119585011.1">
    <property type="nucleotide sequence ID" value="NZ_CAWODQ010000012.1"/>
</dbReference>
<name>A0A418NU29_9SPHN</name>
<keyword evidence="3" id="KW-1185">Reference proteome</keyword>
<feature type="transmembrane region" description="Helical" evidence="1">
    <location>
        <begin position="21"/>
        <end position="38"/>
    </location>
</feature>
<feature type="transmembrane region" description="Helical" evidence="1">
    <location>
        <begin position="44"/>
        <end position="60"/>
    </location>
</feature>
<dbReference type="AlphaFoldDB" id="A0A418NU29"/>
<organism evidence="2 3">
    <name type="scientific">Aurantiacibacter zhengii</name>
    <dbReference type="NCBI Taxonomy" id="2307003"/>
    <lineage>
        <taxon>Bacteria</taxon>
        <taxon>Pseudomonadati</taxon>
        <taxon>Pseudomonadota</taxon>
        <taxon>Alphaproteobacteria</taxon>
        <taxon>Sphingomonadales</taxon>
        <taxon>Erythrobacteraceae</taxon>
        <taxon>Aurantiacibacter</taxon>
    </lineage>
</organism>
<keyword evidence="1" id="KW-0472">Membrane</keyword>
<protein>
    <submittedName>
        <fullName evidence="2">Uncharacterized protein</fullName>
    </submittedName>
</protein>
<sequence length="140" mass="15688">MKSAVNRILDLLETTWQRGRAWRVGLAIAGAVLGWLMLELAALVWLGYAVLACMTLPRLADARKSWRHRAVWVLAAVAVIGFGSGRLMWFLWPSQLPLYIYFLDFAHYAMIAHVAVMLSLDNAHREQSPLDPSEDTNGPA</sequence>